<dbReference type="GO" id="GO:0005634">
    <property type="term" value="C:nucleus"/>
    <property type="evidence" value="ECO:0007669"/>
    <property type="project" value="UniProtKB-SubCell"/>
</dbReference>
<name>A0A835LLG1_9MAGN</name>
<dbReference type="AlphaFoldDB" id="A0A835LLG1"/>
<keyword evidence="4" id="KW-0804">Transcription</keyword>
<dbReference type="Gene3D" id="3.30.890.10">
    <property type="entry name" value="Methyl-cpg-binding Protein 2, Chain A"/>
    <property type="match status" value="1"/>
</dbReference>
<feature type="compositionally biased region" description="Polar residues" evidence="6">
    <location>
        <begin position="76"/>
        <end position="88"/>
    </location>
</feature>
<sequence>MDLAVVLDPEKNPDWLPPDWKVVTRTRPNGKSAGTKDTYYYEPIKNRQFRSKREVLEYIAGKTSARSHKKSKNNEETASSLSMKSSQPIKVDLDSPPEKVKWVLGNSSGISWMPFIGDEWVPEHIKLGWAEMFNQA</sequence>
<gene>
    <name evidence="8" type="ORF">IFM89_036588</name>
</gene>
<evidence type="ECO:0000256" key="3">
    <source>
        <dbReference type="ARBA" id="ARBA00023125"/>
    </source>
</evidence>
<dbReference type="Proteomes" id="UP000631114">
    <property type="component" value="Unassembled WGS sequence"/>
</dbReference>
<dbReference type="PANTHER" id="PTHR12396">
    <property type="entry name" value="METHYL-CPG BINDING PROTEIN, MBD"/>
    <property type="match status" value="1"/>
</dbReference>
<evidence type="ECO:0000313" key="9">
    <source>
        <dbReference type="Proteomes" id="UP000631114"/>
    </source>
</evidence>
<keyword evidence="9" id="KW-1185">Reference proteome</keyword>
<reference evidence="8 9" key="1">
    <citation type="submission" date="2020-10" db="EMBL/GenBank/DDBJ databases">
        <title>The Coptis chinensis genome and diversification of protoberbering-type alkaloids.</title>
        <authorList>
            <person name="Wang B."/>
            <person name="Shu S."/>
            <person name="Song C."/>
            <person name="Liu Y."/>
        </authorList>
    </citation>
    <scope>NUCLEOTIDE SEQUENCE [LARGE SCALE GENOMIC DNA]</scope>
    <source>
        <strain evidence="8">HL-2020</strain>
        <tissue evidence="8">Leaf</tissue>
    </source>
</reference>
<protein>
    <recommendedName>
        <fullName evidence="7">MBD domain-containing protein</fullName>
    </recommendedName>
</protein>
<keyword evidence="3" id="KW-0238">DNA-binding</keyword>
<proteinExistence type="predicted"/>
<keyword evidence="5" id="KW-0539">Nucleus</keyword>
<evidence type="ECO:0000256" key="2">
    <source>
        <dbReference type="ARBA" id="ARBA00023015"/>
    </source>
</evidence>
<dbReference type="Pfam" id="PF01429">
    <property type="entry name" value="MBD"/>
    <property type="match status" value="1"/>
</dbReference>
<evidence type="ECO:0000256" key="1">
    <source>
        <dbReference type="ARBA" id="ARBA00004123"/>
    </source>
</evidence>
<organism evidence="8 9">
    <name type="scientific">Coptis chinensis</name>
    <dbReference type="NCBI Taxonomy" id="261450"/>
    <lineage>
        <taxon>Eukaryota</taxon>
        <taxon>Viridiplantae</taxon>
        <taxon>Streptophyta</taxon>
        <taxon>Embryophyta</taxon>
        <taxon>Tracheophyta</taxon>
        <taxon>Spermatophyta</taxon>
        <taxon>Magnoliopsida</taxon>
        <taxon>Ranunculales</taxon>
        <taxon>Ranunculaceae</taxon>
        <taxon>Coptidoideae</taxon>
        <taxon>Coptis</taxon>
    </lineage>
</organism>
<dbReference type="OrthoDB" id="10072024at2759"/>
<accession>A0A835LLG1</accession>
<dbReference type="EMBL" id="JADFTS010000007">
    <property type="protein sequence ID" value="KAF9599290.1"/>
    <property type="molecule type" value="Genomic_DNA"/>
</dbReference>
<evidence type="ECO:0000313" key="8">
    <source>
        <dbReference type="EMBL" id="KAF9599290.1"/>
    </source>
</evidence>
<feature type="region of interest" description="Disordered" evidence="6">
    <location>
        <begin position="62"/>
        <end position="93"/>
    </location>
</feature>
<dbReference type="GO" id="GO:0003677">
    <property type="term" value="F:DNA binding"/>
    <property type="evidence" value="ECO:0007669"/>
    <property type="project" value="UniProtKB-KW"/>
</dbReference>
<dbReference type="InterPro" id="IPR001739">
    <property type="entry name" value="Methyl_CpG_DNA-bd"/>
</dbReference>
<evidence type="ECO:0000259" key="7">
    <source>
        <dbReference type="PROSITE" id="PS50982"/>
    </source>
</evidence>
<dbReference type="InterPro" id="IPR016177">
    <property type="entry name" value="DNA-bd_dom_sf"/>
</dbReference>
<evidence type="ECO:0000256" key="4">
    <source>
        <dbReference type="ARBA" id="ARBA00023163"/>
    </source>
</evidence>
<dbReference type="PANTHER" id="PTHR12396:SF46">
    <property type="entry name" value="METHYL-CPG-BINDING DOMAIN-CONTAINING PROTEIN 6"/>
    <property type="match status" value="1"/>
</dbReference>
<dbReference type="PROSITE" id="PS50982">
    <property type="entry name" value="MBD"/>
    <property type="match status" value="1"/>
</dbReference>
<evidence type="ECO:0000256" key="6">
    <source>
        <dbReference type="SAM" id="MobiDB-lite"/>
    </source>
</evidence>
<dbReference type="SUPFAM" id="SSF54171">
    <property type="entry name" value="DNA-binding domain"/>
    <property type="match status" value="1"/>
</dbReference>
<evidence type="ECO:0000256" key="5">
    <source>
        <dbReference type="ARBA" id="ARBA00023242"/>
    </source>
</evidence>
<feature type="domain" description="MBD" evidence="7">
    <location>
        <begin position="6"/>
        <end position="80"/>
    </location>
</feature>
<comment type="subcellular location">
    <subcellularLocation>
        <location evidence="1">Nucleus</location>
    </subcellularLocation>
</comment>
<keyword evidence="2" id="KW-0805">Transcription regulation</keyword>
<comment type="caution">
    <text evidence="8">The sequence shown here is derived from an EMBL/GenBank/DDBJ whole genome shotgun (WGS) entry which is preliminary data.</text>
</comment>
<dbReference type="CDD" id="cd00122">
    <property type="entry name" value="MBD"/>
    <property type="match status" value="1"/>
</dbReference>